<sequence>MSQPSIIVHRGARTIPLDDIDANQSGCLAAIEARWMILRYGGNAKDAAIATYFGFQALVEPATVQAEEQLESTGLPPI</sequence>
<accession>A0A0C1RPK0</accession>
<gene>
    <name evidence="1" type="ORF">DA73_0200720</name>
</gene>
<proteinExistence type="predicted"/>
<protein>
    <submittedName>
        <fullName evidence="1">Uncharacterized protein</fullName>
    </submittedName>
</protein>
<dbReference type="OrthoDB" id="9849546at2"/>
<reference evidence="1" key="1">
    <citation type="journal article" date="2015" name="Genome Announc.">
        <title>Draft Genome Sequence of Tolypothrix boutellei Strain VB521301.</title>
        <authorList>
            <person name="Chandrababunaidu M.M."/>
            <person name="Singh D."/>
            <person name="Sen D."/>
            <person name="Bhan S."/>
            <person name="Das S."/>
            <person name="Gupta A."/>
            <person name="Adhikary S.P."/>
            <person name="Tripathy S."/>
        </authorList>
    </citation>
    <scope>NUCLEOTIDE SEQUENCE</scope>
    <source>
        <strain evidence="1">VB521301</strain>
    </source>
</reference>
<dbReference type="EMBL" id="JHEG02000001">
    <property type="protein sequence ID" value="KIE13920.1"/>
    <property type="molecule type" value="Genomic_DNA"/>
</dbReference>
<comment type="caution">
    <text evidence="1">The sequence shown here is derived from an EMBL/GenBank/DDBJ whole genome shotgun (WGS) entry which is preliminary data.</text>
</comment>
<dbReference type="AlphaFoldDB" id="A0A0C1RPK0"/>
<name>A0A0C1RPK0_9CYAN</name>
<evidence type="ECO:0000313" key="1">
    <source>
        <dbReference type="EMBL" id="KIE13920.1"/>
    </source>
</evidence>
<organism evidence="1">
    <name type="scientific">Tolypothrix bouteillei VB521301</name>
    <dbReference type="NCBI Taxonomy" id="1479485"/>
    <lineage>
        <taxon>Bacteria</taxon>
        <taxon>Bacillati</taxon>
        <taxon>Cyanobacteriota</taxon>
        <taxon>Cyanophyceae</taxon>
        <taxon>Nostocales</taxon>
        <taxon>Tolypothrichaceae</taxon>
        <taxon>Tolypothrix</taxon>
    </lineage>
</organism>